<keyword evidence="2" id="KW-1185">Reference proteome</keyword>
<evidence type="ECO:0000313" key="2">
    <source>
        <dbReference type="Proteomes" id="UP001465755"/>
    </source>
</evidence>
<comment type="caution">
    <text evidence="1">The sequence shown here is derived from an EMBL/GenBank/DDBJ whole genome shotgun (WGS) entry which is preliminary data.</text>
</comment>
<proteinExistence type="predicted"/>
<name>A0AAW1NX98_9CHLO</name>
<dbReference type="EMBL" id="JALJOQ010000124">
    <property type="protein sequence ID" value="KAK9795863.1"/>
    <property type="molecule type" value="Genomic_DNA"/>
</dbReference>
<dbReference type="Proteomes" id="UP001465755">
    <property type="component" value="Unassembled WGS sequence"/>
</dbReference>
<reference evidence="1 2" key="1">
    <citation type="journal article" date="2024" name="Nat. Commun.">
        <title>Phylogenomics reveals the evolutionary origins of lichenization in chlorophyte algae.</title>
        <authorList>
            <person name="Puginier C."/>
            <person name="Libourel C."/>
            <person name="Otte J."/>
            <person name="Skaloud P."/>
            <person name="Haon M."/>
            <person name="Grisel S."/>
            <person name="Petersen M."/>
            <person name="Berrin J.G."/>
            <person name="Delaux P.M."/>
            <person name="Dal Grande F."/>
            <person name="Keller J."/>
        </authorList>
    </citation>
    <scope>NUCLEOTIDE SEQUENCE [LARGE SCALE GENOMIC DNA]</scope>
    <source>
        <strain evidence="1 2">SAG 2036</strain>
    </source>
</reference>
<gene>
    <name evidence="1" type="ORF">WJX73_009905</name>
</gene>
<dbReference type="AlphaFoldDB" id="A0AAW1NX98"/>
<accession>A0AAW1NX98</accession>
<sequence>MEEMRPDSRHYQWLLVADPAQTAAPGSVLLEVFVKEVSSDADLRQMVESGREVLRSAWTRKSSFLSMMVWKADGAKYRLYRRMQCTLSPTDRMKVYLWEAVPLLPKIVEVWGLDGVMAAAQGVLGGTRWHTVHYRQGVQTSMLRACSTNLEQQGYQSNSLWTTVLKDAFRLSLPSTEVAQQPPSRTADASRRS</sequence>
<protein>
    <submittedName>
        <fullName evidence="1">Uncharacterized protein</fullName>
    </submittedName>
</protein>
<organism evidence="1 2">
    <name type="scientific">Symbiochloris irregularis</name>
    <dbReference type="NCBI Taxonomy" id="706552"/>
    <lineage>
        <taxon>Eukaryota</taxon>
        <taxon>Viridiplantae</taxon>
        <taxon>Chlorophyta</taxon>
        <taxon>core chlorophytes</taxon>
        <taxon>Trebouxiophyceae</taxon>
        <taxon>Trebouxiales</taxon>
        <taxon>Trebouxiaceae</taxon>
        <taxon>Symbiochloris</taxon>
    </lineage>
</organism>
<evidence type="ECO:0000313" key="1">
    <source>
        <dbReference type="EMBL" id="KAK9795863.1"/>
    </source>
</evidence>